<organism evidence="1 2">
    <name type="scientific">Novosphingobium album</name>
    <name type="common">ex Hu et al. 2023</name>
    <dbReference type="NCBI Taxonomy" id="2930093"/>
    <lineage>
        <taxon>Bacteria</taxon>
        <taxon>Pseudomonadati</taxon>
        <taxon>Pseudomonadota</taxon>
        <taxon>Alphaproteobacteria</taxon>
        <taxon>Sphingomonadales</taxon>
        <taxon>Sphingomonadaceae</taxon>
        <taxon>Novosphingobium</taxon>
    </lineage>
</organism>
<accession>A0ABT0AXI3</accession>
<evidence type="ECO:0000313" key="1">
    <source>
        <dbReference type="EMBL" id="MCJ2177536.1"/>
    </source>
</evidence>
<keyword evidence="2" id="KW-1185">Reference proteome</keyword>
<proteinExistence type="predicted"/>
<dbReference type="Proteomes" id="UP001162880">
    <property type="component" value="Unassembled WGS sequence"/>
</dbReference>
<dbReference type="RefSeq" id="WP_243990654.1">
    <property type="nucleotide sequence ID" value="NZ_JALHLE010000003.1"/>
</dbReference>
<comment type="caution">
    <text evidence="1">The sequence shown here is derived from an EMBL/GenBank/DDBJ whole genome shotgun (WGS) entry which is preliminary data.</text>
</comment>
<sequence length="49" mass="5083">MENSLPLGGTAPFDHLRGQIPGKVLAAICTRLLKGISAVASMPPRRGIA</sequence>
<protein>
    <submittedName>
        <fullName evidence="1">Uncharacterized protein</fullName>
    </submittedName>
</protein>
<evidence type="ECO:0000313" key="2">
    <source>
        <dbReference type="Proteomes" id="UP001162880"/>
    </source>
</evidence>
<name>A0ABT0AXI3_9SPHN</name>
<dbReference type="EMBL" id="JALHLE010000003">
    <property type="protein sequence ID" value="MCJ2177536.1"/>
    <property type="molecule type" value="Genomic_DNA"/>
</dbReference>
<gene>
    <name evidence="1" type="ORF">MTR64_03105</name>
</gene>
<reference evidence="1" key="1">
    <citation type="submission" date="2022-03" db="EMBL/GenBank/DDBJ databases">
        <title>Identification of a novel bacterium isolated from mangrove sediments.</title>
        <authorList>
            <person name="Pan X."/>
        </authorList>
    </citation>
    <scope>NUCLEOTIDE SEQUENCE</scope>
    <source>
        <strain evidence="1">B2580</strain>
    </source>
</reference>